<proteinExistence type="predicted"/>
<gene>
    <name evidence="2" type="ORF">S03H2_58142</name>
</gene>
<dbReference type="EMBL" id="BARU01037295">
    <property type="protein sequence ID" value="GAH86638.1"/>
    <property type="molecule type" value="Genomic_DNA"/>
</dbReference>
<name>X1KXF6_9ZZZZ</name>
<organism evidence="2">
    <name type="scientific">marine sediment metagenome</name>
    <dbReference type="NCBI Taxonomy" id="412755"/>
    <lineage>
        <taxon>unclassified sequences</taxon>
        <taxon>metagenomes</taxon>
        <taxon>ecological metagenomes</taxon>
    </lineage>
</organism>
<reference evidence="2" key="1">
    <citation type="journal article" date="2014" name="Front. Microbiol.">
        <title>High frequency of phylogenetically diverse reductive dehalogenase-homologous genes in deep subseafloor sedimentary metagenomes.</title>
        <authorList>
            <person name="Kawai M."/>
            <person name="Futagami T."/>
            <person name="Toyoda A."/>
            <person name="Takaki Y."/>
            <person name="Nishi S."/>
            <person name="Hori S."/>
            <person name="Arai W."/>
            <person name="Tsubouchi T."/>
            <person name="Morono Y."/>
            <person name="Uchiyama I."/>
            <person name="Ito T."/>
            <person name="Fujiyama A."/>
            <person name="Inagaki F."/>
            <person name="Takami H."/>
        </authorList>
    </citation>
    <scope>NUCLEOTIDE SEQUENCE</scope>
    <source>
        <strain evidence="2">Expedition CK06-06</strain>
    </source>
</reference>
<sequence>LVEEGSVSEEERVGYPHGRKQNGQQQLSRIAKRVLTGKVVPLVVGFPGSMSVRHIVPSLASYFRVTCYRGSDRSES</sequence>
<dbReference type="AlphaFoldDB" id="X1KXF6"/>
<feature type="region of interest" description="Disordered" evidence="1">
    <location>
        <begin position="1"/>
        <end position="26"/>
    </location>
</feature>
<comment type="caution">
    <text evidence="2">The sequence shown here is derived from an EMBL/GenBank/DDBJ whole genome shotgun (WGS) entry which is preliminary data.</text>
</comment>
<feature type="non-terminal residue" evidence="2">
    <location>
        <position position="1"/>
    </location>
</feature>
<evidence type="ECO:0000313" key="2">
    <source>
        <dbReference type="EMBL" id="GAH86638.1"/>
    </source>
</evidence>
<accession>X1KXF6</accession>
<evidence type="ECO:0000256" key="1">
    <source>
        <dbReference type="SAM" id="MobiDB-lite"/>
    </source>
</evidence>
<protein>
    <submittedName>
        <fullName evidence="2">Uncharacterized protein</fullName>
    </submittedName>
</protein>